<dbReference type="Gene3D" id="3.20.20.100">
    <property type="entry name" value="NADP-dependent oxidoreductase domain"/>
    <property type="match status" value="1"/>
</dbReference>
<name>A0A0G4LFA0_VERLO</name>
<dbReference type="Pfam" id="PF00248">
    <property type="entry name" value="Aldo_ket_red"/>
    <property type="match status" value="1"/>
</dbReference>
<evidence type="ECO:0000256" key="3">
    <source>
        <dbReference type="ARBA" id="ARBA00023002"/>
    </source>
</evidence>
<evidence type="ECO:0000256" key="4">
    <source>
        <dbReference type="SAM" id="MobiDB-lite"/>
    </source>
</evidence>
<dbReference type="PRINTS" id="PR00069">
    <property type="entry name" value="ALDKETRDTASE"/>
</dbReference>
<dbReference type="InterPro" id="IPR020471">
    <property type="entry name" value="AKR"/>
</dbReference>
<dbReference type="PROSITE" id="PS00062">
    <property type="entry name" value="ALDOKETO_REDUCTASE_2"/>
    <property type="match status" value="1"/>
</dbReference>
<dbReference type="EMBL" id="CVQH01020273">
    <property type="protein sequence ID" value="CRK26679.1"/>
    <property type="molecule type" value="Genomic_DNA"/>
</dbReference>
<reference evidence="8 9" key="1">
    <citation type="submission" date="2015-05" db="EMBL/GenBank/DDBJ databases">
        <authorList>
            <person name="Fogelqvist Johan"/>
        </authorList>
    </citation>
    <scope>NUCLEOTIDE SEQUENCE [LARGE SCALE GENOMIC DNA]</scope>
    <source>
        <strain evidence="7">VL1</strain>
        <strain evidence="6">VL2</strain>
    </source>
</reference>
<dbReference type="InterPro" id="IPR044494">
    <property type="entry name" value="AKR3C2/3"/>
</dbReference>
<dbReference type="STRING" id="100787.A0A0G4LFA0"/>
<feature type="domain" description="NADP-dependent oxidoreductase" evidence="5">
    <location>
        <begin position="118"/>
        <end position="370"/>
    </location>
</feature>
<keyword evidence="8" id="KW-1185">Reference proteome</keyword>
<evidence type="ECO:0000313" key="9">
    <source>
        <dbReference type="Proteomes" id="UP000045706"/>
    </source>
</evidence>
<evidence type="ECO:0000256" key="2">
    <source>
        <dbReference type="ARBA" id="ARBA00022857"/>
    </source>
</evidence>
<keyword evidence="3" id="KW-0560">Oxidoreductase</keyword>
<dbReference type="GO" id="GO:0016616">
    <property type="term" value="F:oxidoreductase activity, acting on the CH-OH group of donors, NAD or NADP as acceptor"/>
    <property type="evidence" value="ECO:0007669"/>
    <property type="project" value="UniProtKB-ARBA"/>
</dbReference>
<feature type="region of interest" description="Disordered" evidence="4">
    <location>
        <begin position="14"/>
        <end position="42"/>
    </location>
</feature>
<protein>
    <recommendedName>
        <fullName evidence="5">NADP-dependent oxidoreductase domain-containing protein</fullName>
    </recommendedName>
</protein>
<evidence type="ECO:0000313" key="8">
    <source>
        <dbReference type="Proteomes" id="UP000044602"/>
    </source>
</evidence>
<dbReference type="EMBL" id="CVQI01011113">
    <property type="protein sequence ID" value="CRK20722.1"/>
    <property type="molecule type" value="Genomic_DNA"/>
</dbReference>
<evidence type="ECO:0000256" key="1">
    <source>
        <dbReference type="ARBA" id="ARBA00007905"/>
    </source>
</evidence>
<dbReference type="AlphaFoldDB" id="A0A0G4LFA0"/>
<comment type="similarity">
    <text evidence="1">Belongs to the aldo/keto reductase family.</text>
</comment>
<dbReference type="PANTHER" id="PTHR43827">
    <property type="entry name" value="2,5-DIKETO-D-GLUCONIC ACID REDUCTASE"/>
    <property type="match status" value="1"/>
</dbReference>
<dbReference type="InterPro" id="IPR036812">
    <property type="entry name" value="NAD(P)_OxRdtase_dom_sf"/>
</dbReference>
<evidence type="ECO:0000313" key="7">
    <source>
        <dbReference type="EMBL" id="CRK26679.1"/>
    </source>
</evidence>
<dbReference type="SUPFAM" id="SSF51430">
    <property type="entry name" value="NAD(P)-linked oxidoreductase"/>
    <property type="match status" value="1"/>
</dbReference>
<dbReference type="InterPro" id="IPR023210">
    <property type="entry name" value="NADP_OxRdtase_dom"/>
</dbReference>
<evidence type="ECO:0000313" key="6">
    <source>
        <dbReference type="EMBL" id="CRK20722.1"/>
    </source>
</evidence>
<dbReference type="FunFam" id="3.20.20.100:FF:000002">
    <property type="entry name" value="2,5-diketo-D-gluconic acid reductase A"/>
    <property type="match status" value="1"/>
</dbReference>
<keyword evidence="2" id="KW-0521">NADP</keyword>
<dbReference type="Proteomes" id="UP000044602">
    <property type="component" value="Unassembled WGS sequence"/>
</dbReference>
<accession>A0A0G4LFA0</accession>
<sequence length="390" mass="42825">MAVDAPFVKFMAPQAHWDTSPRPETAPTERGSAPRPFARQPSMTSLMTSTWAADTTAILIHPITSRPTHAIPSDSASKMNSIGSVWKPDATGQSPKQVPYIPHLKLNDGNEVPMLAYGLGTANFKKGGGSYDEKIVEITTAAIKAGYFHLDGAAVYGNEEELGAAIKAAGVPREKLYVTTKLAGTKKEPIQQAFETSLRKLGLDYVDLYLIHAPFFADADADLQAAWAELEAIHASGRARSIGVSNFLQPHLEAVLKTAKVTPALNQIEFHPYLQHGDLLAFHRRHAIAVSCYGPLTPITRDVQGPVPAIWTRLAGKYGVSESEIGIRWCIDQGLVALTTSSKEDRLQTYMTRVPGFKLTPKEVEEITEAGKAVHYRAFWNKYFEDDDRR</sequence>
<dbReference type="InterPro" id="IPR018170">
    <property type="entry name" value="Aldo/ket_reductase_CS"/>
</dbReference>
<dbReference type="PANTHER" id="PTHR43827:SF3">
    <property type="entry name" value="NADP-DEPENDENT OXIDOREDUCTASE DOMAIN-CONTAINING PROTEIN"/>
    <property type="match status" value="1"/>
</dbReference>
<evidence type="ECO:0000259" key="5">
    <source>
        <dbReference type="Pfam" id="PF00248"/>
    </source>
</evidence>
<organism evidence="6 9">
    <name type="scientific">Verticillium longisporum</name>
    <name type="common">Verticillium dahliae var. longisporum</name>
    <dbReference type="NCBI Taxonomy" id="100787"/>
    <lineage>
        <taxon>Eukaryota</taxon>
        <taxon>Fungi</taxon>
        <taxon>Dikarya</taxon>
        <taxon>Ascomycota</taxon>
        <taxon>Pezizomycotina</taxon>
        <taxon>Sordariomycetes</taxon>
        <taxon>Hypocreomycetidae</taxon>
        <taxon>Glomerellales</taxon>
        <taxon>Plectosphaerellaceae</taxon>
        <taxon>Verticillium</taxon>
    </lineage>
</organism>
<gene>
    <name evidence="7" type="ORF">BN1708_014640</name>
    <name evidence="6" type="ORF">BN1723_002689</name>
</gene>
<proteinExistence type="inferred from homology"/>
<dbReference type="GO" id="GO:0016652">
    <property type="term" value="F:oxidoreductase activity, acting on NAD(P)H as acceptor"/>
    <property type="evidence" value="ECO:0007669"/>
    <property type="project" value="InterPro"/>
</dbReference>
<dbReference type="Proteomes" id="UP000045706">
    <property type="component" value="Unassembled WGS sequence"/>
</dbReference>
<dbReference type="CDD" id="cd19120">
    <property type="entry name" value="AKR_AKR3C2-3"/>
    <property type="match status" value="1"/>
</dbReference>